<sequence>MKIAVICSNGKVGKLVVAEAQVAGLEVTGFAKSENKSGTKSFVQKDLFALIKDDLAGFDVVVDAFGAWAEADLPNHSKSLNHLCDLLSGSKTRLIIVGGAGSLYVDKNHTAQVMDGTGFPDAFKPLASAMGKALTELRARDDVQWTYISPAGDFQADGAKTGKWLWGGEELTLNAKGESIISYADYAAALVEEITRGNHIKQRISLVRA</sequence>
<evidence type="ECO:0000313" key="3">
    <source>
        <dbReference type="Proteomes" id="UP000003571"/>
    </source>
</evidence>
<dbReference type="PANTHER" id="PTHR43355:SF2">
    <property type="entry name" value="FLAVIN REDUCTASE (NADPH)"/>
    <property type="match status" value="1"/>
</dbReference>
<dbReference type="Gene3D" id="3.40.50.720">
    <property type="entry name" value="NAD(P)-binding Rossmann-like Domain"/>
    <property type="match status" value="1"/>
</dbReference>
<dbReference type="InterPro" id="IPR036291">
    <property type="entry name" value="NAD(P)-bd_dom_sf"/>
</dbReference>
<proteinExistence type="predicted"/>
<name>H7EKU5_9SPIR</name>
<evidence type="ECO:0000313" key="2">
    <source>
        <dbReference type="EMBL" id="EIC01670.1"/>
    </source>
</evidence>
<dbReference type="AlphaFoldDB" id="H7EKU5"/>
<dbReference type="GO" id="GO:0016646">
    <property type="term" value="F:oxidoreductase activity, acting on the CH-NH group of donors, NAD or NADP as acceptor"/>
    <property type="evidence" value="ECO:0007669"/>
    <property type="project" value="TreeGrafter"/>
</dbReference>
<accession>H7EKU5</accession>
<dbReference type="InterPro" id="IPR051606">
    <property type="entry name" value="Polyketide_Oxido-like"/>
</dbReference>
<reference evidence="2 3" key="1">
    <citation type="submission" date="2011-09" db="EMBL/GenBank/DDBJ databases">
        <title>The draft genome of Treponema saccharophilum DSM 2985.</title>
        <authorList>
            <consortium name="US DOE Joint Genome Institute (JGI-PGF)"/>
            <person name="Lucas S."/>
            <person name="Copeland A."/>
            <person name="Lapidus A."/>
            <person name="Glavina del Rio T."/>
            <person name="Dalin E."/>
            <person name="Tice H."/>
            <person name="Bruce D."/>
            <person name="Goodwin L."/>
            <person name="Pitluck S."/>
            <person name="Peters L."/>
            <person name="Kyrpides N."/>
            <person name="Mavromatis K."/>
            <person name="Ivanova N."/>
            <person name="Markowitz V."/>
            <person name="Cheng J.-F."/>
            <person name="Hugenholtz P."/>
            <person name="Woyke T."/>
            <person name="Wu D."/>
            <person name="Gronow S."/>
            <person name="Wellnitz S."/>
            <person name="Brambilla E."/>
            <person name="Klenk H.-P."/>
            <person name="Eisen J.A."/>
        </authorList>
    </citation>
    <scope>NUCLEOTIDE SEQUENCE [LARGE SCALE GENOMIC DNA]</scope>
    <source>
        <strain evidence="2 3">DSM 2985</strain>
    </source>
</reference>
<keyword evidence="3" id="KW-1185">Reference proteome</keyword>
<dbReference type="eggNOG" id="COG2910">
    <property type="taxonomic scope" value="Bacteria"/>
</dbReference>
<dbReference type="EMBL" id="AGRW01000047">
    <property type="protein sequence ID" value="EIC01670.1"/>
    <property type="molecule type" value="Genomic_DNA"/>
</dbReference>
<dbReference type="InterPro" id="IPR016040">
    <property type="entry name" value="NAD(P)-bd_dom"/>
</dbReference>
<dbReference type="RefSeq" id="WP_002704357.1">
    <property type="nucleotide sequence ID" value="NZ_AGRW01000047.1"/>
</dbReference>
<comment type="caution">
    <text evidence="2">The sequence shown here is derived from an EMBL/GenBank/DDBJ whole genome shotgun (WGS) entry which is preliminary data.</text>
</comment>
<dbReference type="PANTHER" id="PTHR43355">
    <property type="entry name" value="FLAVIN REDUCTASE (NADPH)"/>
    <property type="match status" value="1"/>
</dbReference>
<organism evidence="2 3">
    <name type="scientific">Treponema saccharophilum DSM 2985</name>
    <dbReference type="NCBI Taxonomy" id="907348"/>
    <lineage>
        <taxon>Bacteria</taxon>
        <taxon>Pseudomonadati</taxon>
        <taxon>Spirochaetota</taxon>
        <taxon>Spirochaetia</taxon>
        <taxon>Spirochaetales</taxon>
        <taxon>Treponemataceae</taxon>
        <taxon>Treponema</taxon>
    </lineage>
</organism>
<dbReference type="Proteomes" id="UP000003571">
    <property type="component" value="Unassembled WGS sequence"/>
</dbReference>
<dbReference type="STRING" id="907348.TresaDRAFT_0959"/>
<dbReference type="PATRIC" id="fig|907348.3.peg.1524"/>
<feature type="domain" description="NAD(P)-binding" evidence="1">
    <location>
        <begin position="9"/>
        <end position="194"/>
    </location>
</feature>
<dbReference type="OrthoDB" id="9785372at2"/>
<protein>
    <submittedName>
        <fullName evidence="2">Putative NADH-flavin reductase</fullName>
    </submittedName>
</protein>
<dbReference type="Pfam" id="PF13460">
    <property type="entry name" value="NAD_binding_10"/>
    <property type="match status" value="1"/>
</dbReference>
<gene>
    <name evidence="2" type="ORF">TresaDRAFT_0959</name>
</gene>
<dbReference type="SUPFAM" id="SSF51735">
    <property type="entry name" value="NAD(P)-binding Rossmann-fold domains"/>
    <property type="match status" value="1"/>
</dbReference>
<evidence type="ECO:0000259" key="1">
    <source>
        <dbReference type="Pfam" id="PF13460"/>
    </source>
</evidence>